<name>A0AAP2GI81_9BACT</name>
<dbReference type="AlphaFoldDB" id="A0AAP2GI81"/>
<dbReference type="InterPro" id="IPR025396">
    <property type="entry name" value="DUF4302"/>
</dbReference>
<evidence type="ECO:0000313" key="1">
    <source>
        <dbReference type="EMBL" id="MBT1687981.1"/>
    </source>
</evidence>
<gene>
    <name evidence="1" type="ORF">KK078_15535</name>
</gene>
<sequence length="447" mass="49385">MNFTIFKKYTLSLLVTAAALFSCEKDYDRVFSETAEARLQKALDEYNAQLQSAPHGWKASLITGSGIEYFYYLDFAADGRVSMLSDFNPGTAGTVQSATWELKALQTATLSFPTYSYIHLPADPKGGVNGGPDGVGQQSDFEFAFARTTADSILLEGLQRGARMTLVQATAEEQELVLKGRIKDILAYGLSGDGLQLTLGDDRTITFALNPDAKRLTAQYISDDGTRVEVTPRAYSVSMQGILLNTPIRAYGQTIQELLWDDTGKRYYVKTGSTSTPVIQNPDLYFFHPSIPIQDMLGADYFAVLVPPGSAQKPLRGQSPRFTELYQALAAELQTWEVPIELYDMFVGFDVSTNTMYLVVRVIQNNNVFWCQYNYKYTLSADGIYGFGTNTAAEDNAKAIAPLMADLFTYIDNSSFKVEFVGGTEALTGGFFSQGNPEFYFSGYLTN</sequence>
<organism evidence="1 2">
    <name type="scientific">Dawidia soli</name>
    <dbReference type="NCBI Taxonomy" id="2782352"/>
    <lineage>
        <taxon>Bacteria</taxon>
        <taxon>Pseudomonadati</taxon>
        <taxon>Bacteroidota</taxon>
        <taxon>Cytophagia</taxon>
        <taxon>Cytophagales</taxon>
        <taxon>Chryseotaleaceae</taxon>
        <taxon>Dawidia</taxon>
    </lineage>
</organism>
<dbReference type="Pfam" id="PF14135">
    <property type="entry name" value="DUF4302"/>
    <property type="match status" value="1"/>
</dbReference>
<dbReference type="RefSeq" id="WP_254091209.1">
    <property type="nucleotide sequence ID" value="NZ_JAHESC010000021.1"/>
</dbReference>
<comment type="caution">
    <text evidence="1">The sequence shown here is derived from an EMBL/GenBank/DDBJ whole genome shotgun (WGS) entry which is preliminary data.</text>
</comment>
<accession>A0AAP2GI81</accession>
<reference evidence="1 2" key="1">
    <citation type="submission" date="2021-05" db="EMBL/GenBank/DDBJ databases">
        <title>A Polyphasic approach of four new species of the genus Ohtaekwangia: Ohtaekwangia histidinii sp. nov., Ohtaekwangia cretensis sp. nov., Ohtaekwangia indiensis sp. nov., Ohtaekwangia reichenbachii sp. nov. from diverse environment.</title>
        <authorList>
            <person name="Octaviana S."/>
        </authorList>
    </citation>
    <scope>NUCLEOTIDE SEQUENCE [LARGE SCALE GENOMIC DNA]</scope>
    <source>
        <strain evidence="1 2">PWU37</strain>
    </source>
</reference>
<dbReference type="PROSITE" id="PS51257">
    <property type="entry name" value="PROKAR_LIPOPROTEIN"/>
    <property type="match status" value="1"/>
</dbReference>
<protein>
    <submittedName>
        <fullName evidence="1">DUF4302 domain-containing protein</fullName>
    </submittedName>
</protein>
<dbReference type="EMBL" id="JAHESC010000021">
    <property type="protein sequence ID" value="MBT1687981.1"/>
    <property type="molecule type" value="Genomic_DNA"/>
</dbReference>
<proteinExistence type="predicted"/>
<evidence type="ECO:0000313" key="2">
    <source>
        <dbReference type="Proteomes" id="UP001319180"/>
    </source>
</evidence>
<dbReference type="Proteomes" id="UP001319180">
    <property type="component" value="Unassembled WGS sequence"/>
</dbReference>
<keyword evidence="2" id="KW-1185">Reference proteome</keyword>